<name>A0A5B6UV17_9ROSI</name>
<dbReference type="Proteomes" id="UP000325315">
    <property type="component" value="Unassembled WGS sequence"/>
</dbReference>
<proteinExistence type="predicted"/>
<evidence type="ECO:0000313" key="1">
    <source>
        <dbReference type="EMBL" id="KAA3461273.1"/>
    </source>
</evidence>
<accession>A0A5B6UV17</accession>
<dbReference type="EMBL" id="SMMG02000009">
    <property type="protein sequence ID" value="KAA3461273.1"/>
    <property type="molecule type" value="Genomic_DNA"/>
</dbReference>
<sequence>MFRLLGRATLPREADHLVTPAMSVVAKCDKRFNMSVKNLSIESIQFVVKVSNPLGQFVIVDKICKNCLLIVQGYCFSADLMLLPFNEFDVILGMEWLTQHDVVVNYKQKYIVLKCQNAQKYIRKGYDAYLAYVLDTKVSEPKIKSMPVVCEFPDLFSEELHGLSSAREVEFSIDLVLGTTPISIAPYIMDPTELKELKVRLQELTDRGATVFSKIDLRSGYYQLQVKDLDVPRTCVRTRYGHYEFLVMPFA</sequence>
<organism evidence="1 2">
    <name type="scientific">Gossypium australe</name>
    <dbReference type="NCBI Taxonomy" id="47621"/>
    <lineage>
        <taxon>Eukaryota</taxon>
        <taxon>Viridiplantae</taxon>
        <taxon>Streptophyta</taxon>
        <taxon>Embryophyta</taxon>
        <taxon>Tracheophyta</taxon>
        <taxon>Spermatophyta</taxon>
        <taxon>Magnoliopsida</taxon>
        <taxon>eudicotyledons</taxon>
        <taxon>Gunneridae</taxon>
        <taxon>Pentapetalae</taxon>
        <taxon>rosids</taxon>
        <taxon>malvids</taxon>
        <taxon>Malvales</taxon>
        <taxon>Malvaceae</taxon>
        <taxon>Malvoideae</taxon>
        <taxon>Gossypium</taxon>
    </lineage>
</organism>
<dbReference type="CDD" id="cd00303">
    <property type="entry name" value="retropepsin_like"/>
    <property type="match status" value="1"/>
</dbReference>
<dbReference type="AlphaFoldDB" id="A0A5B6UV17"/>
<dbReference type="Gene3D" id="3.10.10.10">
    <property type="entry name" value="HIV Type 1 Reverse Transcriptase, subunit A, domain 1"/>
    <property type="match status" value="1"/>
</dbReference>
<dbReference type="PANTHER" id="PTHR15503">
    <property type="entry name" value="LDOC1 RELATED"/>
    <property type="match status" value="1"/>
</dbReference>
<dbReference type="SUPFAM" id="SSF56672">
    <property type="entry name" value="DNA/RNA polymerases"/>
    <property type="match status" value="1"/>
</dbReference>
<reference evidence="2" key="1">
    <citation type="journal article" date="2019" name="Plant Biotechnol. J.">
        <title>Genome sequencing of the Australian wild diploid species Gossypium australe highlights disease resistance and delayed gland morphogenesis.</title>
        <authorList>
            <person name="Cai Y."/>
            <person name="Cai X."/>
            <person name="Wang Q."/>
            <person name="Wang P."/>
            <person name="Zhang Y."/>
            <person name="Cai C."/>
            <person name="Xu Y."/>
            <person name="Wang K."/>
            <person name="Zhou Z."/>
            <person name="Wang C."/>
            <person name="Geng S."/>
            <person name="Li B."/>
            <person name="Dong Q."/>
            <person name="Hou Y."/>
            <person name="Wang H."/>
            <person name="Ai P."/>
            <person name="Liu Z."/>
            <person name="Yi F."/>
            <person name="Sun M."/>
            <person name="An G."/>
            <person name="Cheng J."/>
            <person name="Zhang Y."/>
            <person name="Shi Q."/>
            <person name="Xie Y."/>
            <person name="Shi X."/>
            <person name="Chang Y."/>
            <person name="Huang F."/>
            <person name="Chen Y."/>
            <person name="Hong S."/>
            <person name="Mi L."/>
            <person name="Sun Q."/>
            <person name="Zhang L."/>
            <person name="Zhou B."/>
            <person name="Peng R."/>
            <person name="Zhang X."/>
            <person name="Liu F."/>
        </authorList>
    </citation>
    <scope>NUCLEOTIDE SEQUENCE [LARGE SCALE GENOMIC DNA]</scope>
    <source>
        <strain evidence="2">cv. PA1801</strain>
    </source>
</reference>
<dbReference type="InterPro" id="IPR021109">
    <property type="entry name" value="Peptidase_aspartic_dom_sf"/>
</dbReference>
<dbReference type="Pfam" id="PF08284">
    <property type="entry name" value="RVP_2"/>
    <property type="match status" value="1"/>
</dbReference>
<dbReference type="OrthoDB" id="437338at2759"/>
<dbReference type="InterPro" id="IPR043128">
    <property type="entry name" value="Rev_trsase/Diguanyl_cyclase"/>
</dbReference>
<dbReference type="PANTHER" id="PTHR15503:SF45">
    <property type="entry name" value="RNA-DIRECTED DNA POLYMERASE HOMOLOG"/>
    <property type="match status" value="1"/>
</dbReference>
<evidence type="ECO:0000313" key="2">
    <source>
        <dbReference type="Proteomes" id="UP000325315"/>
    </source>
</evidence>
<dbReference type="InterPro" id="IPR043502">
    <property type="entry name" value="DNA/RNA_pol_sf"/>
</dbReference>
<dbReference type="Gene3D" id="3.30.70.270">
    <property type="match status" value="1"/>
</dbReference>
<dbReference type="Gene3D" id="2.40.70.10">
    <property type="entry name" value="Acid Proteases"/>
    <property type="match status" value="1"/>
</dbReference>
<gene>
    <name evidence="1" type="ORF">EPI10_027854</name>
</gene>
<dbReference type="InterPro" id="IPR032567">
    <property type="entry name" value="RTL1-rel"/>
</dbReference>
<protein>
    <submittedName>
        <fullName evidence="1">DNA/RNA polymerases superfamily protein</fullName>
    </submittedName>
</protein>
<comment type="caution">
    <text evidence="1">The sequence shown here is derived from an EMBL/GenBank/DDBJ whole genome shotgun (WGS) entry which is preliminary data.</text>
</comment>
<keyword evidence="2" id="KW-1185">Reference proteome</keyword>